<dbReference type="Pfam" id="PF02698">
    <property type="entry name" value="DUF218"/>
    <property type="match status" value="1"/>
</dbReference>
<dbReference type="PANTHER" id="PTHR30336">
    <property type="entry name" value="INNER MEMBRANE PROTEIN, PROBABLE PERMEASE"/>
    <property type="match status" value="1"/>
</dbReference>
<comment type="caution">
    <text evidence="2">The sequence shown here is derived from an EMBL/GenBank/DDBJ whole genome shotgun (WGS) entry which is preliminary data.</text>
</comment>
<evidence type="ECO:0000313" key="3">
    <source>
        <dbReference type="Proteomes" id="UP001500503"/>
    </source>
</evidence>
<name>A0ABP8PC35_9ACTN</name>
<keyword evidence="3" id="KW-1185">Reference proteome</keyword>
<dbReference type="Proteomes" id="UP001500503">
    <property type="component" value="Unassembled WGS sequence"/>
</dbReference>
<gene>
    <name evidence="2" type="ORF">GCM10023191_006790</name>
</gene>
<organism evidence="2 3">
    <name type="scientific">Actinoallomurus oryzae</name>
    <dbReference type="NCBI Taxonomy" id="502180"/>
    <lineage>
        <taxon>Bacteria</taxon>
        <taxon>Bacillati</taxon>
        <taxon>Actinomycetota</taxon>
        <taxon>Actinomycetes</taxon>
        <taxon>Streptosporangiales</taxon>
        <taxon>Thermomonosporaceae</taxon>
        <taxon>Actinoallomurus</taxon>
    </lineage>
</organism>
<proteinExistence type="predicted"/>
<protein>
    <submittedName>
        <fullName evidence="2">ElyC/SanA/YdcF family protein</fullName>
    </submittedName>
</protein>
<evidence type="ECO:0000313" key="2">
    <source>
        <dbReference type="EMBL" id="GAA4484120.1"/>
    </source>
</evidence>
<dbReference type="InterPro" id="IPR003848">
    <property type="entry name" value="DUF218"/>
</dbReference>
<dbReference type="PANTHER" id="PTHR30336:SF6">
    <property type="entry name" value="INTEGRAL MEMBRANE PROTEIN"/>
    <property type="match status" value="1"/>
</dbReference>
<accession>A0ABP8PC35</accession>
<evidence type="ECO:0000259" key="1">
    <source>
        <dbReference type="Pfam" id="PF02698"/>
    </source>
</evidence>
<dbReference type="CDD" id="cd06259">
    <property type="entry name" value="YdcF-like"/>
    <property type="match status" value="1"/>
</dbReference>
<dbReference type="EMBL" id="BAABHF010000009">
    <property type="protein sequence ID" value="GAA4484120.1"/>
    <property type="molecule type" value="Genomic_DNA"/>
</dbReference>
<feature type="domain" description="DUF218" evidence="1">
    <location>
        <begin position="39"/>
        <end position="153"/>
    </location>
</feature>
<dbReference type="InterPro" id="IPR051599">
    <property type="entry name" value="Cell_Envelope_Assoc"/>
</dbReference>
<sequence>MVLCALGVYALVLPLGWMYVGSARYRMSAADAPPTAVGIVFGAGAPNGEPSPMLAGRLELGAALYHSGKVQVLLVTGDNSRSHYNEPLVMRDYLIREGVPRGRIVLDYAGFDTWDSCVRAKKIFGVDRAILITQRFHLPRAVTLCRSVGIDAVGVGDDSRSYAPIATVVSYLRELPAGLKAALFLAIRPDPHFLGPKEPGIRQALRTPR</sequence>
<reference evidence="3" key="1">
    <citation type="journal article" date="2019" name="Int. J. Syst. Evol. Microbiol.">
        <title>The Global Catalogue of Microorganisms (GCM) 10K type strain sequencing project: providing services to taxonomists for standard genome sequencing and annotation.</title>
        <authorList>
            <consortium name="The Broad Institute Genomics Platform"/>
            <consortium name="The Broad Institute Genome Sequencing Center for Infectious Disease"/>
            <person name="Wu L."/>
            <person name="Ma J."/>
        </authorList>
    </citation>
    <scope>NUCLEOTIDE SEQUENCE [LARGE SCALE GENOMIC DNA]</scope>
    <source>
        <strain evidence="3">JCM 17933</strain>
    </source>
</reference>